<dbReference type="InterPro" id="IPR001810">
    <property type="entry name" value="F-box_dom"/>
</dbReference>
<name>A0A482XGD0_LAOST</name>
<dbReference type="EMBL" id="QKKF02010319">
    <property type="protein sequence ID" value="RZF44792.1"/>
    <property type="molecule type" value="Genomic_DNA"/>
</dbReference>
<comment type="caution">
    <text evidence="2">The sequence shown here is derived from an EMBL/GenBank/DDBJ whole genome shotgun (WGS) entry which is preliminary data.</text>
</comment>
<dbReference type="PROSITE" id="PS50181">
    <property type="entry name" value="FBOX"/>
    <property type="match status" value="1"/>
</dbReference>
<dbReference type="InterPro" id="IPR011047">
    <property type="entry name" value="Quinoprotein_ADH-like_sf"/>
</dbReference>
<dbReference type="AlphaFoldDB" id="A0A482XGD0"/>
<dbReference type="SMART" id="SM00256">
    <property type="entry name" value="FBOX"/>
    <property type="match status" value="1"/>
</dbReference>
<dbReference type="Pfam" id="PF12937">
    <property type="entry name" value="F-box-like"/>
    <property type="match status" value="1"/>
</dbReference>
<sequence>MMDFVALFPPELTEEVFSYLPVRDLIVCGTVCMSWRVAANNSRLWKKLEKNFESWLLPDSRVKRCDVITRNFKDNSHSLEALIPKDDLSFNWLKVFVCQRNFLKHNWSHCIFTDNWLQVRGCIEYVNCGLFYPSKSPHDCLYFPFLGKFKDGSHALMLMRLDAKPKIVAKLFTTNDRPNVQTICVMRDCVVWLNGDDVKYFSLTIEFDKSEVRTLGNLDFKSCAKFLSMDSNNIVAGSLSINVWSKTTLALKCVINPQSECFFSACCWLYDGCLIQGLRTNNGYSSIIKIYNIKDHPTLQNEFVVDGAINSIECNKRMIFLHYFDLRQAVNCIEVHDKETFSTKCYRRSRLAIEYYLTHEASNDYISFGNFNAHKIEVCHFSSNVEEYELTEFNGEPHFVFDSIALVYGRRSLEVWDWKRKNKLYNLCNADIPGSYIVHVSEARVVVVDLNCNFQIYSFC</sequence>
<dbReference type="InParanoid" id="A0A482XGD0"/>
<proteinExistence type="predicted"/>
<evidence type="ECO:0000313" key="2">
    <source>
        <dbReference type="EMBL" id="RZF44792.1"/>
    </source>
</evidence>
<dbReference type="Gene3D" id="1.20.1280.50">
    <property type="match status" value="1"/>
</dbReference>
<organism evidence="2 3">
    <name type="scientific">Laodelphax striatellus</name>
    <name type="common">Small brown planthopper</name>
    <name type="synonym">Delphax striatella</name>
    <dbReference type="NCBI Taxonomy" id="195883"/>
    <lineage>
        <taxon>Eukaryota</taxon>
        <taxon>Metazoa</taxon>
        <taxon>Ecdysozoa</taxon>
        <taxon>Arthropoda</taxon>
        <taxon>Hexapoda</taxon>
        <taxon>Insecta</taxon>
        <taxon>Pterygota</taxon>
        <taxon>Neoptera</taxon>
        <taxon>Paraneoptera</taxon>
        <taxon>Hemiptera</taxon>
        <taxon>Auchenorrhyncha</taxon>
        <taxon>Fulgoroidea</taxon>
        <taxon>Delphacidae</taxon>
        <taxon>Criomorphinae</taxon>
        <taxon>Laodelphax</taxon>
    </lineage>
</organism>
<dbReference type="Proteomes" id="UP000291343">
    <property type="component" value="Unassembled WGS sequence"/>
</dbReference>
<protein>
    <recommendedName>
        <fullName evidence="1">F-box domain-containing protein</fullName>
    </recommendedName>
</protein>
<reference evidence="2 3" key="1">
    <citation type="journal article" date="2017" name="Gigascience">
        <title>Genome sequence of the small brown planthopper, Laodelphax striatellus.</title>
        <authorList>
            <person name="Zhu J."/>
            <person name="Jiang F."/>
            <person name="Wang X."/>
            <person name="Yang P."/>
            <person name="Bao Y."/>
            <person name="Zhao W."/>
            <person name="Wang W."/>
            <person name="Lu H."/>
            <person name="Wang Q."/>
            <person name="Cui N."/>
            <person name="Li J."/>
            <person name="Chen X."/>
            <person name="Luo L."/>
            <person name="Yu J."/>
            <person name="Kang L."/>
            <person name="Cui F."/>
        </authorList>
    </citation>
    <scope>NUCLEOTIDE SEQUENCE [LARGE SCALE GENOMIC DNA]</scope>
    <source>
        <strain evidence="2">Lst14</strain>
    </source>
</reference>
<evidence type="ECO:0000313" key="3">
    <source>
        <dbReference type="Proteomes" id="UP000291343"/>
    </source>
</evidence>
<dbReference type="SUPFAM" id="SSF81383">
    <property type="entry name" value="F-box domain"/>
    <property type="match status" value="1"/>
</dbReference>
<dbReference type="InterPro" id="IPR036047">
    <property type="entry name" value="F-box-like_dom_sf"/>
</dbReference>
<dbReference type="SUPFAM" id="SSF50998">
    <property type="entry name" value="Quinoprotein alcohol dehydrogenase-like"/>
    <property type="match status" value="1"/>
</dbReference>
<feature type="domain" description="F-box" evidence="1">
    <location>
        <begin position="2"/>
        <end position="48"/>
    </location>
</feature>
<keyword evidence="3" id="KW-1185">Reference proteome</keyword>
<dbReference type="OrthoDB" id="6604262at2759"/>
<evidence type="ECO:0000259" key="1">
    <source>
        <dbReference type="PROSITE" id="PS50181"/>
    </source>
</evidence>
<dbReference type="SMR" id="A0A482XGD0"/>
<gene>
    <name evidence="2" type="ORF">LSTR_LSTR000744</name>
</gene>
<accession>A0A482XGD0</accession>